<name>E9HQK5_DAPPU</name>
<proteinExistence type="predicted"/>
<keyword evidence="3" id="KW-1185">Reference proteome</keyword>
<sequence>MPKMMLYNLKFVYHLTMPKSSVAPGRAAAGLGGTTTSSYTTGTASGRRAAARCPSPLFTRNLTNSKKIPQHGAISRCSPPKILRRPSLPASPAPQPVPPPVQARCPDVIEEPEPVPEPIQAPLPNIVQHLRPVRVHQEHQEQAAEAAAPIEPEKIHLEPQEQAEAAAAPIEQATRAGEHEEESEEDDELQLCHLSSFEGSSDDNSSTDEDRFGFERELERNPALKQHTPGAKKRDVNAATSTLVLATSGQEKTQEGGRQGIQTTK</sequence>
<dbReference type="InParanoid" id="E9HQK5"/>
<feature type="compositionally biased region" description="Polar residues" evidence="1">
    <location>
        <begin position="238"/>
        <end position="251"/>
    </location>
</feature>
<feature type="compositionally biased region" description="Low complexity" evidence="1">
    <location>
        <begin position="160"/>
        <end position="173"/>
    </location>
</feature>
<feature type="compositionally biased region" description="Acidic residues" evidence="1">
    <location>
        <begin position="179"/>
        <end position="189"/>
    </location>
</feature>
<dbReference type="HOGENOM" id="CLU_086769_0_0_1"/>
<evidence type="ECO:0000313" key="3">
    <source>
        <dbReference type="Proteomes" id="UP000000305"/>
    </source>
</evidence>
<feature type="region of interest" description="Disordered" evidence="1">
    <location>
        <begin position="68"/>
        <end position="104"/>
    </location>
</feature>
<feature type="region of interest" description="Disordered" evidence="1">
    <location>
        <begin position="25"/>
        <end position="52"/>
    </location>
</feature>
<feature type="compositionally biased region" description="Low complexity" evidence="1">
    <location>
        <begin position="195"/>
        <end position="204"/>
    </location>
</feature>
<reference evidence="2 3" key="1">
    <citation type="journal article" date="2011" name="Science">
        <title>The ecoresponsive genome of Daphnia pulex.</title>
        <authorList>
            <person name="Colbourne J.K."/>
            <person name="Pfrender M.E."/>
            <person name="Gilbert D."/>
            <person name="Thomas W.K."/>
            <person name="Tucker A."/>
            <person name="Oakley T.H."/>
            <person name="Tokishita S."/>
            <person name="Aerts A."/>
            <person name="Arnold G.J."/>
            <person name="Basu M.K."/>
            <person name="Bauer D.J."/>
            <person name="Caceres C.E."/>
            <person name="Carmel L."/>
            <person name="Casola C."/>
            <person name="Choi J.H."/>
            <person name="Detter J.C."/>
            <person name="Dong Q."/>
            <person name="Dusheyko S."/>
            <person name="Eads B.D."/>
            <person name="Frohlich T."/>
            <person name="Geiler-Samerotte K.A."/>
            <person name="Gerlach D."/>
            <person name="Hatcher P."/>
            <person name="Jogdeo S."/>
            <person name="Krijgsveld J."/>
            <person name="Kriventseva E.V."/>
            <person name="Kultz D."/>
            <person name="Laforsch C."/>
            <person name="Lindquist E."/>
            <person name="Lopez J."/>
            <person name="Manak J.R."/>
            <person name="Muller J."/>
            <person name="Pangilinan J."/>
            <person name="Patwardhan R.P."/>
            <person name="Pitluck S."/>
            <person name="Pritham E.J."/>
            <person name="Rechtsteiner A."/>
            <person name="Rho M."/>
            <person name="Rogozin I.B."/>
            <person name="Sakarya O."/>
            <person name="Salamov A."/>
            <person name="Schaack S."/>
            <person name="Shapiro H."/>
            <person name="Shiga Y."/>
            <person name="Skalitzky C."/>
            <person name="Smith Z."/>
            <person name="Souvorov A."/>
            <person name="Sung W."/>
            <person name="Tang Z."/>
            <person name="Tsuchiya D."/>
            <person name="Tu H."/>
            <person name="Vos H."/>
            <person name="Wang M."/>
            <person name="Wolf Y.I."/>
            <person name="Yamagata H."/>
            <person name="Yamada T."/>
            <person name="Ye Y."/>
            <person name="Shaw J.R."/>
            <person name="Andrews J."/>
            <person name="Crease T.J."/>
            <person name="Tang H."/>
            <person name="Lucas S.M."/>
            <person name="Robertson H.M."/>
            <person name="Bork P."/>
            <person name="Koonin E.V."/>
            <person name="Zdobnov E.M."/>
            <person name="Grigoriev I.V."/>
            <person name="Lynch M."/>
            <person name="Boore J.L."/>
        </authorList>
    </citation>
    <scope>NUCLEOTIDE SEQUENCE [LARGE SCALE GENOMIC DNA]</scope>
</reference>
<feature type="compositionally biased region" description="Basic and acidic residues" evidence="1">
    <location>
        <begin position="208"/>
        <end position="222"/>
    </location>
</feature>
<dbReference type="EMBL" id="GL732721">
    <property type="protein sequence ID" value="EFX65987.1"/>
    <property type="molecule type" value="Genomic_DNA"/>
</dbReference>
<protein>
    <submittedName>
        <fullName evidence="2">Uncharacterized protein</fullName>
    </submittedName>
</protein>
<feature type="region of interest" description="Disordered" evidence="1">
    <location>
        <begin position="130"/>
        <end position="265"/>
    </location>
</feature>
<evidence type="ECO:0000313" key="2">
    <source>
        <dbReference type="EMBL" id="EFX65987.1"/>
    </source>
</evidence>
<dbReference type="AlphaFoldDB" id="E9HQK5"/>
<gene>
    <name evidence="2" type="ORF">DAPPUDRAFT_263888</name>
</gene>
<dbReference type="KEGG" id="dpx:DAPPUDRAFT_263888"/>
<dbReference type="Proteomes" id="UP000000305">
    <property type="component" value="Unassembled WGS sequence"/>
</dbReference>
<organism evidence="2 3">
    <name type="scientific">Daphnia pulex</name>
    <name type="common">Water flea</name>
    <dbReference type="NCBI Taxonomy" id="6669"/>
    <lineage>
        <taxon>Eukaryota</taxon>
        <taxon>Metazoa</taxon>
        <taxon>Ecdysozoa</taxon>
        <taxon>Arthropoda</taxon>
        <taxon>Crustacea</taxon>
        <taxon>Branchiopoda</taxon>
        <taxon>Diplostraca</taxon>
        <taxon>Cladocera</taxon>
        <taxon>Anomopoda</taxon>
        <taxon>Daphniidae</taxon>
        <taxon>Daphnia</taxon>
    </lineage>
</organism>
<evidence type="ECO:0000256" key="1">
    <source>
        <dbReference type="SAM" id="MobiDB-lite"/>
    </source>
</evidence>
<feature type="compositionally biased region" description="Pro residues" evidence="1">
    <location>
        <begin position="89"/>
        <end position="101"/>
    </location>
</feature>
<accession>E9HQK5</accession>